<dbReference type="SUPFAM" id="SSF63817">
    <property type="entry name" value="Sortase"/>
    <property type="match status" value="1"/>
</dbReference>
<name>A0ABW8ZBR4_9BURK</name>
<keyword evidence="2" id="KW-1185">Reference proteome</keyword>
<reference evidence="1 2" key="1">
    <citation type="journal article" date="2024" name="Chem. Sci.">
        <title>Discovery of megapolipeptins by genome mining of a Burkholderiales bacteria collection.</title>
        <authorList>
            <person name="Paulo B.S."/>
            <person name="Recchia M.J.J."/>
            <person name="Lee S."/>
            <person name="Fergusson C.H."/>
            <person name="Romanowski S.B."/>
            <person name="Hernandez A."/>
            <person name="Krull N."/>
            <person name="Liu D.Y."/>
            <person name="Cavanagh H."/>
            <person name="Bos A."/>
            <person name="Gray C.A."/>
            <person name="Murphy B.T."/>
            <person name="Linington R.G."/>
            <person name="Eustaquio A.S."/>
        </authorList>
    </citation>
    <scope>NUCLEOTIDE SEQUENCE [LARGE SCALE GENOMIC DNA]</scope>
    <source>
        <strain evidence="1 2">RL21-008-BIB-B</strain>
    </source>
</reference>
<proteinExistence type="predicted"/>
<accession>A0ABW8ZBR4</accession>
<dbReference type="EMBL" id="JAQQFR010000014">
    <property type="protein sequence ID" value="MFL9880579.1"/>
    <property type="molecule type" value="Genomic_DNA"/>
</dbReference>
<sequence>MTNIKTLIGNLFGFSSKKAVNLPAPAKSLELNTHPDVPEDFGLKINWFAVNTSDVGAVLKALNLGAGQIANWSSGVRSAYSSRIGGYEKDLAFITPPVNGWVMVAGASLPYPVMHTADRHDGIGSAFDILYARLGACFSDVQFFGSYRGVGFVAWARMQTGEISRMFAFGDGDVYANIGTQTAEEVALGLPELNSLSLEEATAKMFNGETSLPDEEAPLLLAERWSINPGKLTAMALPSACGIVVELPNTNAYR</sequence>
<comment type="caution">
    <text evidence="1">The sequence shown here is derived from an EMBL/GenBank/DDBJ whole genome shotgun (WGS) entry which is preliminary data.</text>
</comment>
<dbReference type="RefSeq" id="WP_408169605.1">
    <property type="nucleotide sequence ID" value="NZ_JAQQFR010000014.1"/>
</dbReference>
<evidence type="ECO:0000313" key="2">
    <source>
        <dbReference type="Proteomes" id="UP001629214"/>
    </source>
</evidence>
<protein>
    <submittedName>
        <fullName evidence="1">Uncharacterized protein</fullName>
    </submittedName>
</protein>
<dbReference type="InterPro" id="IPR023365">
    <property type="entry name" value="Sortase_dom-sf"/>
</dbReference>
<gene>
    <name evidence="1" type="ORF">PQR63_19440</name>
</gene>
<evidence type="ECO:0000313" key="1">
    <source>
        <dbReference type="EMBL" id="MFL9880579.1"/>
    </source>
</evidence>
<dbReference type="Proteomes" id="UP001629214">
    <property type="component" value="Unassembled WGS sequence"/>
</dbReference>
<organism evidence="1 2">
    <name type="scientific">Herbaspirillum rhizosphaerae</name>
    <dbReference type="NCBI Taxonomy" id="346179"/>
    <lineage>
        <taxon>Bacteria</taxon>
        <taxon>Pseudomonadati</taxon>
        <taxon>Pseudomonadota</taxon>
        <taxon>Betaproteobacteria</taxon>
        <taxon>Burkholderiales</taxon>
        <taxon>Oxalobacteraceae</taxon>
        <taxon>Herbaspirillum</taxon>
    </lineage>
</organism>